<dbReference type="OrthoDB" id="6161748at2759"/>
<gene>
    <name evidence="3" type="ORF">MCOR_33676</name>
</gene>
<feature type="domain" description="SGNH hydrolase-type esterase" evidence="2">
    <location>
        <begin position="15"/>
        <end position="139"/>
    </location>
</feature>
<proteinExistence type="predicted"/>
<evidence type="ECO:0000313" key="4">
    <source>
        <dbReference type="Proteomes" id="UP000507470"/>
    </source>
</evidence>
<keyword evidence="4" id="KW-1185">Reference proteome</keyword>
<evidence type="ECO:0000256" key="1">
    <source>
        <dbReference type="SAM" id="MobiDB-lite"/>
    </source>
</evidence>
<dbReference type="SUPFAM" id="SSF52266">
    <property type="entry name" value="SGNH hydrolase"/>
    <property type="match status" value="1"/>
</dbReference>
<dbReference type="Pfam" id="PF13472">
    <property type="entry name" value="Lipase_GDSL_2"/>
    <property type="match status" value="1"/>
</dbReference>
<feature type="compositionally biased region" description="Low complexity" evidence="1">
    <location>
        <begin position="232"/>
        <end position="274"/>
    </location>
</feature>
<reference evidence="3 4" key="1">
    <citation type="submission" date="2020-06" db="EMBL/GenBank/DDBJ databases">
        <authorList>
            <person name="Li R."/>
            <person name="Bekaert M."/>
        </authorList>
    </citation>
    <scope>NUCLEOTIDE SEQUENCE [LARGE SCALE GENOMIC DNA]</scope>
    <source>
        <strain evidence="4">wild</strain>
    </source>
</reference>
<dbReference type="Gene3D" id="3.40.50.1110">
    <property type="entry name" value="SGNH hydrolase"/>
    <property type="match status" value="1"/>
</dbReference>
<protein>
    <recommendedName>
        <fullName evidence="2">SGNH hydrolase-type esterase domain-containing protein</fullName>
    </recommendedName>
</protein>
<dbReference type="EMBL" id="CACVKT020006008">
    <property type="protein sequence ID" value="CAC5399409.1"/>
    <property type="molecule type" value="Genomic_DNA"/>
</dbReference>
<feature type="region of interest" description="Disordered" evidence="1">
    <location>
        <begin position="191"/>
        <end position="281"/>
    </location>
</feature>
<feature type="compositionally biased region" description="Low complexity" evidence="1">
    <location>
        <begin position="206"/>
        <end position="223"/>
    </location>
</feature>
<dbReference type="AlphaFoldDB" id="A0A6J8CVF2"/>
<dbReference type="InterPro" id="IPR036514">
    <property type="entry name" value="SGNH_hydro_sf"/>
</dbReference>
<evidence type="ECO:0000259" key="2">
    <source>
        <dbReference type="Pfam" id="PF13472"/>
    </source>
</evidence>
<dbReference type="Proteomes" id="UP000507470">
    <property type="component" value="Unassembled WGS sequence"/>
</dbReference>
<sequence>MVNRVLIAGHSQVKYFDQYLNLSNVDVVSFSGYRIEQMWGVIGHRVPDYRIVVLHIGANNLWNDTPADVLTHYQSLVDRIRRVNPSCQILLSGLLSRGQDMFPGKMKSESFLTLVNMKASYVNNKLHNIAKSISRLTYVGHHSFVVDVRARVASPPRDLVRARVVAPSRVRVVSPSRLRVVSPVRLRVASPARARVVSPSSSHVISDTSQSSSHFTSDTSQSSPHVTSDTAQSSSHVTSDTSQSSSQVTSDTSQSIPHVTSDTSHSSSHVTSDTLLVGGGQ</sequence>
<dbReference type="InterPro" id="IPR013830">
    <property type="entry name" value="SGNH_hydro"/>
</dbReference>
<evidence type="ECO:0000313" key="3">
    <source>
        <dbReference type="EMBL" id="CAC5399409.1"/>
    </source>
</evidence>
<name>A0A6J8CVF2_MYTCO</name>
<accession>A0A6J8CVF2</accession>
<organism evidence="3 4">
    <name type="scientific">Mytilus coruscus</name>
    <name type="common">Sea mussel</name>
    <dbReference type="NCBI Taxonomy" id="42192"/>
    <lineage>
        <taxon>Eukaryota</taxon>
        <taxon>Metazoa</taxon>
        <taxon>Spiralia</taxon>
        <taxon>Lophotrochozoa</taxon>
        <taxon>Mollusca</taxon>
        <taxon>Bivalvia</taxon>
        <taxon>Autobranchia</taxon>
        <taxon>Pteriomorphia</taxon>
        <taxon>Mytilida</taxon>
        <taxon>Mytiloidea</taxon>
        <taxon>Mytilidae</taxon>
        <taxon>Mytilinae</taxon>
        <taxon>Mytilus</taxon>
    </lineage>
</organism>